<proteinExistence type="predicted"/>
<dbReference type="EMBL" id="QOQW01000003">
    <property type="protein sequence ID" value="RCK80973.1"/>
    <property type="molecule type" value="Genomic_DNA"/>
</dbReference>
<feature type="compositionally biased region" description="Basic and acidic residues" evidence="1">
    <location>
        <begin position="25"/>
        <end position="40"/>
    </location>
</feature>
<dbReference type="AlphaFoldDB" id="A0A367ZS60"/>
<protein>
    <submittedName>
        <fullName evidence="2">Uncharacterized protein</fullName>
    </submittedName>
</protein>
<comment type="caution">
    <text evidence="2">The sequence shown here is derived from an EMBL/GenBank/DDBJ whole genome shotgun (WGS) entry which is preliminary data.</text>
</comment>
<evidence type="ECO:0000313" key="2">
    <source>
        <dbReference type="EMBL" id="RCK80973.1"/>
    </source>
</evidence>
<accession>A0A367ZS60</accession>
<name>A0A367ZS60_9BACT</name>
<feature type="region of interest" description="Disordered" evidence="1">
    <location>
        <begin position="1"/>
        <end position="91"/>
    </location>
</feature>
<gene>
    <name evidence="2" type="ORF">OZSIB_2350</name>
</gene>
<sequence length="127" mass="13605">MAVYPQIETAPQNTGLMNVSEPFEMENRQPDSEREQDEGGQRAGCRSGTMAQGIAGRGEWGAAARAEGDDPPVERPGGVGRQSLRTEVAAEKTARRGCRRLAVRPGGGFVVGDVRRLEAGPGRTSRR</sequence>
<organism evidence="2 3">
    <name type="scientific">Candidatus Ozemobacter sibiricus</name>
    <dbReference type="NCBI Taxonomy" id="2268124"/>
    <lineage>
        <taxon>Bacteria</taxon>
        <taxon>Candidatus Ozemobacteria</taxon>
        <taxon>Candidatus Ozemobacterales</taxon>
        <taxon>Candidatus Ozemobacteraceae</taxon>
        <taxon>Candidatus Ozemobacter</taxon>
    </lineage>
</organism>
<reference evidence="2 3" key="1">
    <citation type="submission" date="2018-05" db="EMBL/GenBank/DDBJ databases">
        <title>A metagenomic window into the 2 km-deep terrestrial subsurface aquifer revealed taxonomically and functionally diverse microbial community comprising novel uncultured bacterial lineages.</title>
        <authorList>
            <person name="Kadnikov V.V."/>
            <person name="Mardanov A.V."/>
            <person name="Beletsky A.V."/>
            <person name="Banks D."/>
            <person name="Pimenov N.V."/>
            <person name="Frank Y.A."/>
            <person name="Karnachuk O.V."/>
            <person name="Ravin N.V."/>
        </authorList>
    </citation>
    <scope>NUCLEOTIDE SEQUENCE [LARGE SCALE GENOMIC DNA]</scope>
    <source>
        <strain evidence="2">BY5</strain>
    </source>
</reference>
<evidence type="ECO:0000256" key="1">
    <source>
        <dbReference type="SAM" id="MobiDB-lite"/>
    </source>
</evidence>
<evidence type="ECO:0000313" key="3">
    <source>
        <dbReference type="Proteomes" id="UP000252355"/>
    </source>
</evidence>
<dbReference type="Proteomes" id="UP000252355">
    <property type="component" value="Unassembled WGS sequence"/>
</dbReference>